<sequence length="108" mass="12011">MQLGAVAFEATRLVLIQILLNSKGINLNPIHTLYYVAPCCLVFLFVPRMIVEFPLLKQTSSFHFDYFIFGINSLCAFALNLAVFLIIGKTSALTMNVAGVVKDWILIA</sequence>
<name>A0AAV9DMZ4_ACOCL</name>
<evidence type="ECO:0000313" key="7">
    <source>
        <dbReference type="Proteomes" id="UP001180020"/>
    </source>
</evidence>
<accession>A0AAV9DMZ4</accession>
<feature type="transmembrane region" description="Helical" evidence="5">
    <location>
        <begin position="32"/>
        <end position="51"/>
    </location>
</feature>
<evidence type="ECO:0000256" key="3">
    <source>
        <dbReference type="ARBA" id="ARBA00022989"/>
    </source>
</evidence>
<reference evidence="6" key="2">
    <citation type="submission" date="2023-06" db="EMBL/GenBank/DDBJ databases">
        <authorList>
            <person name="Ma L."/>
            <person name="Liu K.-W."/>
            <person name="Li Z."/>
            <person name="Hsiao Y.-Y."/>
            <person name="Qi Y."/>
            <person name="Fu T."/>
            <person name="Tang G."/>
            <person name="Zhang D."/>
            <person name="Sun W.-H."/>
            <person name="Liu D.-K."/>
            <person name="Li Y."/>
            <person name="Chen G.-Z."/>
            <person name="Liu X.-D."/>
            <person name="Liao X.-Y."/>
            <person name="Jiang Y.-T."/>
            <person name="Yu X."/>
            <person name="Hao Y."/>
            <person name="Huang J."/>
            <person name="Zhao X.-W."/>
            <person name="Ke S."/>
            <person name="Chen Y.-Y."/>
            <person name="Wu W.-L."/>
            <person name="Hsu J.-L."/>
            <person name="Lin Y.-F."/>
            <person name="Huang M.-D."/>
            <person name="Li C.-Y."/>
            <person name="Huang L."/>
            <person name="Wang Z.-W."/>
            <person name="Zhao X."/>
            <person name="Zhong W.-Y."/>
            <person name="Peng D.-H."/>
            <person name="Ahmad S."/>
            <person name="Lan S."/>
            <person name="Zhang J.-S."/>
            <person name="Tsai W.-C."/>
            <person name="Van De Peer Y."/>
            <person name="Liu Z.-J."/>
        </authorList>
    </citation>
    <scope>NUCLEOTIDE SEQUENCE</scope>
    <source>
        <strain evidence="6">CP</strain>
        <tissue evidence="6">Leaves</tissue>
    </source>
</reference>
<gene>
    <name evidence="6" type="ORF">QJS10_CPB12g00933</name>
</gene>
<dbReference type="InterPro" id="IPR050186">
    <property type="entry name" value="TPT_transporter"/>
</dbReference>
<keyword evidence="2 5" id="KW-0812">Transmembrane</keyword>
<dbReference type="AlphaFoldDB" id="A0AAV9DMZ4"/>
<feature type="transmembrane region" description="Helical" evidence="5">
    <location>
        <begin position="66"/>
        <end position="87"/>
    </location>
</feature>
<dbReference type="EMBL" id="JAUJYO010000012">
    <property type="protein sequence ID" value="KAK1302177.1"/>
    <property type="molecule type" value="Genomic_DNA"/>
</dbReference>
<organism evidence="6 7">
    <name type="scientific">Acorus calamus</name>
    <name type="common">Sweet flag</name>
    <dbReference type="NCBI Taxonomy" id="4465"/>
    <lineage>
        <taxon>Eukaryota</taxon>
        <taxon>Viridiplantae</taxon>
        <taxon>Streptophyta</taxon>
        <taxon>Embryophyta</taxon>
        <taxon>Tracheophyta</taxon>
        <taxon>Spermatophyta</taxon>
        <taxon>Magnoliopsida</taxon>
        <taxon>Liliopsida</taxon>
        <taxon>Acoraceae</taxon>
        <taxon>Acorus</taxon>
    </lineage>
</organism>
<dbReference type="GO" id="GO:0016020">
    <property type="term" value="C:membrane"/>
    <property type="evidence" value="ECO:0007669"/>
    <property type="project" value="UniProtKB-SubCell"/>
</dbReference>
<dbReference type="Proteomes" id="UP001180020">
    <property type="component" value="Unassembled WGS sequence"/>
</dbReference>
<keyword evidence="7" id="KW-1185">Reference proteome</keyword>
<protein>
    <submittedName>
        <fullName evidence="6">Sugar phosphate/phosphate translocator</fullName>
    </submittedName>
</protein>
<dbReference type="PANTHER" id="PTHR11132">
    <property type="entry name" value="SOLUTE CARRIER FAMILY 35"/>
    <property type="match status" value="1"/>
</dbReference>
<keyword evidence="3 5" id="KW-1133">Transmembrane helix</keyword>
<comment type="subcellular location">
    <subcellularLocation>
        <location evidence="1">Membrane</location>
        <topology evidence="1">Multi-pass membrane protein</topology>
    </subcellularLocation>
</comment>
<evidence type="ECO:0000256" key="4">
    <source>
        <dbReference type="ARBA" id="ARBA00023136"/>
    </source>
</evidence>
<evidence type="ECO:0000256" key="2">
    <source>
        <dbReference type="ARBA" id="ARBA00022692"/>
    </source>
</evidence>
<evidence type="ECO:0000256" key="5">
    <source>
        <dbReference type="SAM" id="Phobius"/>
    </source>
</evidence>
<keyword evidence="4 5" id="KW-0472">Membrane</keyword>
<evidence type="ECO:0000256" key="1">
    <source>
        <dbReference type="ARBA" id="ARBA00004141"/>
    </source>
</evidence>
<evidence type="ECO:0000313" key="6">
    <source>
        <dbReference type="EMBL" id="KAK1302177.1"/>
    </source>
</evidence>
<proteinExistence type="predicted"/>
<reference evidence="6" key="1">
    <citation type="journal article" date="2023" name="Nat. Commun.">
        <title>Diploid and tetraploid genomes of Acorus and the evolution of monocots.</title>
        <authorList>
            <person name="Ma L."/>
            <person name="Liu K.W."/>
            <person name="Li Z."/>
            <person name="Hsiao Y.Y."/>
            <person name="Qi Y."/>
            <person name="Fu T."/>
            <person name="Tang G.D."/>
            <person name="Zhang D."/>
            <person name="Sun W.H."/>
            <person name="Liu D.K."/>
            <person name="Li Y."/>
            <person name="Chen G.Z."/>
            <person name="Liu X.D."/>
            <person name="Liao X.Y."/>
            <person name="Jiang Y.T."/>
            <person name="Yu X."/>
            <person name="Hao Y."/>
            <person name="Huang J."/>
            <person name="Zhao X.W."/>
            <person name="Ke S."/>
            <person name="Chen Y.Y."/>
            <person name="Wu W.L."/>
            <person name="Hsu J.L."/>
            <person name="Lin Y.F."/>
            <person name="Huang M.D."/>
            <person name="Li C.Y."/>
            <person name="Huang L."/>
            <person name="Wang Z.W."/>
            <person name="Zhao X."/>
            <person name="Zhong W.Y."/>
            <person name="Peng D.H."/>
            <person name="Ahmad S."/>
            <person name="Lan S."/>
            <person name="Zhang J.S."/>
            <person name="Tsai W.C."/>
            <person name="Van de Peer Y."/>
            <person name="Liu Z.J."/>
        </authorList>
    </citation>
    <scope>NUCLEOTIDE SEQUENCE</scope>
    <source>
        <strain evidence="6">CP</strain>
    </source>
</reference>
<comment type="caution">
    <text evidence="6">The sequence shown here is derived from an EMBL/GenBank/DDBJ whole genome shotgun (WGS) entry which is preliminary data.</text>
</comment>